<name>A0ABR0DY88_ZASCE</name>
<feature type="transmembrane region" description="Helical" evidence="6">
    <location>
        <begin position="318"/>
        <end position="335"/>
    </location>
</feature>
<dbReference type="PROSITE" id="PS50850">
    <property type="entry name" value="MFS"/>
    <property type="match status" value="1"/>
</dbReference>
<organism evidence="8 9">
    <name type="scientific">Zasmidium cellare</name>
    <name type="common">Wine cellar mold</name>
    <name type="synonym">Racodium cellare</name>
    <dbReference type="NCBI Taxonomy" id="395010"/>
    <lineage>
        <taxon>Eukaryota</taxon>
        <taxon>Fungi</taxon>
        <taxon>Dikarya</taxon>
        <taxon>Ascomycota</taxon>
        <taxon>Pezizomycotina</taxon>
        <taxon>Dothideomycetes</taxon>
        <taxon>Dothideomycetidae</taxon>
        <taxon>Mycosphaerellales</taxon>
        <taxon>Mycosphaerellaceae</taxon>
        <taxon>Zasmidium</taxon>
    </lineage>
</organism>
<dbReference type="Gene3D" id="1.20.1250.20">
    <property type="entry name" value="MFS general substrate transporter like domains"/>
    <property type="match status" value="2"/>
</dbReference>
<feature type="transmembrane region" description="Helical" evidence="6">
    <location>
        <begin position="207"/>
        <end position="227"/>
    </location>
</feature>
<feature type="transmembrane region" description="Helical" evidence="6">
    <location>
        <begin position="342"/>
        <end position="362"/>
    </location>
</feature>
<evidence type="ECO:0000313" key="8">
    <source>
        <dbReference type="EMBL" id="KAK4493971.1"/>
    </source>
</evidence>
<dbReference type="PANTHER" id="PTHR43791:SF36">
    <property type="entry name" value="TRANSPORTER, PUTATIVE (AFU_ORTHOLOGUE AFUA_6G08340)-RELATED"/>
    <property type="match status" value="1"/>
</dbReference>
<dbReference type="InterPro" id="IPR020846">
    <property type="entry name" value="MFS_dom"/>
</dbReference>
<keyword evidence="3 6" id="KW-0812">Transmembrane</keyword>
<gene>
    <name evidence="8" type="ORF">PRZ48_015157</name>
</gene>
<evidence type="ECO:0000256" key="2">
    <source>
        <dbReference type="ARBA" id="ARBA00022448"/>
    </source>
</evidence>
<feature type="domain" description="Major facilitator superfamily (MFS) profile" evidence="7">
    <location>
        <begin position="49"/>
        <end position="459"/>
    </location>
</feature>
<protein>
    <recommendedName>
        <fullName evidence="7">Major facilitator superfamily (MFS) profile domain-containing protein</fullName>
    </recommendedName>
</protein>
<evidence type="ECO:0000256" key="3">
    <source>
        <dbReference type="ARBA" id="ARBA00022692"/>
    </source>
</evidence>
<dbReference type="EMBL" id="JAXOVC010000015">
    <property type="protein sequence ID" value="KAK4493971.1"/>
    <property type="molecule type" value="Genomic_DNA"/>
</dbReference>
<dbReference type="InterPro" id="IPR011701">
    <property type="entry name" value="MFS"/>
</dbReference>
<evidence type="ECO:0000256" key="5">
    <source>
        <dbReference type="ARBA" id="ARBA00023136"/>
    </source>
</evidence>
<feature type="transmembrane region" description="Helical" evidence="6">
    <location>
        <begin position="176"/>
        <end position="195"/>
    </location>
</feature>
<dbReference type="InterPro" id="IPR036259">
    <property type="entry name" value="MFS_trans_sf"/>
</dbReference>
<keyword evidence="2" id="KW-0813">Transport</keyword>
<keyword evidence="4 6" id="KW-1133">Transmembrane helix</keyword>
<feature type="transmembrane region" description="Helical" evidence="6">
    <location>
        <begin position="278"/>
        <end position="298"/>
    </location>
</feature>
<comment type="caution">
    <text evidence="8">The sequence shown here is derived from an EMBL/GenBank/DDBJ whole genome shotgun (WGS) entry which is preliminary data.</text>
</comment>
<accession>A0ABR0DY88</accession>
<feature type="transmembrane region" description="Helical" evidence="6">
    <location>
        <begin position="400"/>
        <end position="421"/>
    </location>
</feature>
<evidence type="ECO:0000256" key="1">
    <source>
        <dbReference type="ARBA" id="ARBA00004141"/>
    </source>
</evidence>
<feature type="transmembrane region" description="Helical" evidence="6">
    <location>
        <begin position="114"/>
        <end position="138"/>
    </location>
</feature>
<dbReference type="SUPFAM" id="SSF103473">
    <property type="entry name" value="MFS general substrate transporter"/>
    <property type="match status" value="1"/>
</dbReference>
<evidence type="ECO:0000256" key="4">
    <source>
        <dbReference type="ARBA" id="ARBA00022989"/>
    </source>
</evidence>
<proteinExistence type="predicted"/>
<dbReference type="PANTHER" id="PTHR43791">
    <property type="entry name" value="PERMEASE-RELATED"/>
    <property type="match status" value="1"/>
</dbReference>
<feature type="transmembrane region" description="Helical" evidence="6">
    <location>
        <begin position="87"/>
        <end position="107"/>
    </location>
</feature>
<evidence type="ECO:0000259" key="7">
    <source>
        <dbReference type="PROSITE" id="PS50850"/>
    </source>
</evidence>
<dbReference type="Proteomes" id="UP001305779">
    <property type="component" value="Unassembled WGS sequence"/>
</dbReference>
<keyword evidence="9" id="KW-1185">Reference proteome</keyword>
<comment type="subcellular location">
    <subcellularLocation>
        <location evidence="1">Membrane</location>
        <topology evidence="1">Multi-pass membrane protein</topology>
    </subcellularLocation>
</comment>
<evidence type="ECO:0000313" key="9">
    <source>
        <dbReference type="Proteomes" id="UP001305779"/>
    </source>
</evidence>
<feature type="transmembrane region" description="Helical" evidence="6">
    <location>
        <begin position="368"/>
        <end position="388"/>
    </location>
</feature>
<feature type="transmembrane region" description="Helical" evidence="6">
    <location>
        <begin position="433"/>
        <end position="456"/>
    </location>
</feature>
<feature type="transmembrane region" description="Helical" evidence="6">
    <location>
        <begin position="144"/>
        <end position="164"/>
    </location>
</feature>
<keyword evidence="5 6" id="KW-0472">Membrane</keyword>
<sequence length="608" mass="67980">MGDIEKSGTQAADYKEQVSILRRQQEEGTFVPPTPEEEKKVIRKLDWRLLPLVFVLYSLAVLDRSNLGNARLAGMQKDIDIAGERYNLLGTIFYIAYILSQWTLIGWKQFPPHIFCAFTVVFWGFVASIQAAAFSWGGLMACRFFLGVAEAMFGPGVPLYLTYFYPRELVGFRHGVFISGAAIANAYGGALAYGISQIKGSLAPWRILFLIEGLPTLLVAVVAWFFLPDSISKARFLNDREKQVALHFVARHQRLDIGKESGVRFKEVLEAFKDPKSLLPGLMYFGCNVSFASLPLFLPTIISEMGSFSQIQSNGLSAPPYVLCFIVVIVLCWLSDHFKVRGPFVVFASLVSAVGFIINATTDTTAPRYASTFLSVFIFASVALLLAWTAGMHATESRRGGGFTILATIGQCGPLLGTNVFPSDEKPYYRKGLWISAAMSLMVACLAIILSAWIIWENKKLDREGLVEEEFDTDVGEEQGQRETRHRMSLETITFSLEPLTVHLDNLIDTGREQEEKREQFLARKAHAKIKSAVMDDFMESNDGTLPDPNDRIDAHLLNIVWRLKGNMLAGDIFESEDCMEELRLATNGLDFTSFLPAHIRRELRPCP</sequence>
<reference evidence="8 9" key="1">
    <citation type="journal article" date="2023" name="G3 (Bethesda)">
        <title>A chromosome-level genome assembly of Zasmidium syzygii isolated from banana leaves.</title>
        <authorList>
            <person name="van Westerhoven A.C."/>
            <person name="Mehrabi R."/>
            <person name="Talebi R."/>
            <person name="Steentjes M.B.F."/>
            <person name="Corcolon B."/>
            <person name="Chong P.A."/>
            <person name="Kema G.H.J."/>
            <person name="Seidl M.F."/>
        </authorList>
    </citation>
    <scope>NUCLEOTIDE SEQUENCE [LARGE SCALE GENOMIC DNA]</scope>
    <source>
        <strain evidence="8 9">P124</strain>
    </source>
</reference>
<evidence type="ECO:0000256" key="6">
    <source>
        <dbReference type="SAM" id="Phobius"/>
    </source>
</evidence>
<dbReference type="Pfam" id="PF07690">
    <property type="entry name" value="MFS_1"/>
    <property type="match status" value="1"/>
</dbReference>